<feature type="domain" description="Myosin VII N-terminal" evidence="1">
    <location>
        <begin position="37"/>
        <end position="74"/>
    </location>
</feature>
<dbReference type="ExpressionAtlas" id="A0A590UJG0">
    <property type="expression patterns" value="baseline and differential"/>
</dbReference>
<reference evidence="2 3" key="1">
    <citation type="journal article" date="2001" name="Nature">
        <title>Initial sequencing and analysis of the human genome.</title>
        <authorList>
            <consortium name="International Human Genome Sequencing Consortium"/>
            <person name="Lander E.S."/>
            <person name="Linton L.M."/>
            <person name="Birren B."/>
            <person name="Nusbaum C."/>
            <person name="Zody M.C."/>
            <person name="Baldwin J."/>
            <person name="Devon K."/>
            <person name="Dewar K."/>
            <person name="Doyle M."/>
            <person name="FitzHugh W."/>
            <person name="Funke R."/>
            <person name="Gage D."/>
            <person name="Harris K."/>
            <person name="Heaford A."/>
            <person name="Howland J."/>
            <person name="Kann L."/>
            <person name="Lehoczky J."/>
            <person name="LeVine R."/>
            <person name="McEwan P."/>
            <person name="McKernan K."/>
            <person name="Meldrim J."/>
            <person name="Mesirov J.P."/>
            <person name="Miranda C."/>
            <person name="Morris W."/>
            <person name="Naylor J."/>
            <person name="Raymond C."/>
            <person name="Rosetti M."/>
            <person name="Santos R."/>
            <person name="Sheridan A."/>
            <person name="Sougnez C."/>
            <person name="Stange-Thomann N."/>
            <person name="Stojanovic N."/>
            <person name="Subramanian A."/>
            <person name="Wyman D."/>
            <person name="Rogers J."/>
            <person name="Sulston J."/>
            <person name="Ainscough R."/>
            <person name="Beck S."/>
            <person name="Bentley D."/>
            <person name="Burton J."/>
            <person name="Clee C."/>
            <person name="Carter N."/>
            <person name="Coulson A."/>
            <person name="Deadman R."/>
            <person name="Deloukas P."/>
            <person name="Dunham A."/>
            <person name="Dunham I."/>
            <person name="Durbin R."/>
            <person name="French L."/>
            <person name="Grafham D."/>
            <person name="Gregory S."/>
            <person name="Hubbard T."/>
            <person name="Humphray S."/>
            <person name="Hunt A."/>
            <person name="Jones M."/>
            <person name="Lloyd C."/>
            <person name="McMurray A."/>
            <person name="Matthews L."/>
            <person name="Mercer S."/>
            <person name="Milne S."/>
            <person name="Mullikin J.C."/>
            <person name="Mungall A."/>
            <person name="Plumb R."/>
            <person name="Ross M."/>
            <person name="Shownkeen R."/>
            <person name="Sims S."/>
            <person name="Waterston R.H."/>
            <person name="Wilson R.K."/>
            <person name="Hillier L.W."/>
            <person name="McPherson J.D."/>
            <person name="Marra M.A."/>
            <person name="Mardis E.R."/>
            <person name="Fulton L.A."/>
            <person name="Chinwalla A.T."/>
            <person name="Pepin K.H."/>
            <person name="Gish W.R."/>
            <person name="Chissoe S.L."/>
            <person name="Wendl M.C."/>
            <person name="Delehaunty K.D."/>
            <person name="Miner T.L."/>
            <person name="Delehaunty A."/>
            <person name="Kramer J.B."/>
            <person name="Cook L.L."/>
            <person name="Fulton R.S."/>
            <person name="Johnson D.L."/>
            <person name="Minx P.J."/>
            <person name="Clifton S.W."/>
            <person name="Hawkins T."/>
            <person name="Branscomb E."/>
            <person name="Predki P."/>
            <person name="Richardson P."/>
            <person name="Wenning S."/>
            <person name="Slezak T."/>
            <person name="Doggett N."/>
            <person name="Cheng J.F."/>
            <person name="Olsen A."/>
            <person name="Lucas S."/>
            <person name="Elkin C."/>
            <person name="Uberbacher E."/>
            <person name="Frazier M."/>
            <person name="Gibbs R.A."/>
            <person name="Muzny D.M."/>
            <person name="Scherer S.E."/>
            <person name="Bouck J.B."/>
            <person name="Sodergren E.J."/>
            <person name="Worley K.C."/>
            <person name="Rives C.M."/>
            <person name="Gorrell J.H."/>
            <person name="Metzker M.L."/>
            <person name="Naylor S.L."/>
            <person name="Kucherlapati R.S."/>
            <person name="Nelson D.L."/>
            <person name="Weinstock G.M."/>
            <person name="Sakaki Y."/>
            <person name="Fujiyama A."/>
            <person name="Hattori M."/>
            <person name="Yada T."/>
            <person name="Toyoda A."/>
            <person name="Itoh T."/>
            <person name="Kawagoe C."/>
            <person name="Watanabe H."/>
            <person name="Totoki Y."/>
            <person name="Taylor T."/>
            <person name="Weissenbach J."/>
            <person name="Heilig R."/>
            <person name="Saurin W."/>
            <person name="Artiguenave F."/>
            <person name="Brottier P."/>
            <person name="Bruls T."/>
            <person name="Pelletier E."/>
            <person name="Robert C."/>
            <person name="Wincker P."/>
            <person name="Smith D.R."/>
            <person name="Doucette-Stamm L."/>
            <person name="Rubenfield M."/>
            <person name="Weinstock K."/>
            <person name="Lee H.M."/>
            <person name="Dubois J."/>
            <person name="Rosenthal A."/>
            <person name="Platzer M."/>
            <person name="Nyakatura G."/>
            <person name="Taudien S."/>
            <person name="Rump A."/>
            <person name="Yang H."/>
            <person name="Yu J."/>
            <person name="Wang J."/>
            <person name="Huang G."/>
            <person name="Gu J."/>
            <person name="Hood L."/>
            <person name="Rowen L."/>
            <person name="Madan A."/>
            <person name="Qin S."/>
            <person name="Davis R.W."/>
            <person name="Federspiel N.A."/>
            <person name="Abola A.P."/>
            <person name="Proctor M.J."/>
            <person name="Myers R.M."/>
            <person name="Schmutz J."/>
            <person name="Dickson M."/>
            <person name="Grimwood J."/>
            <person name="Cox D.R."/>
            <person name="Olson M.V."/>
            <person name="Kaul R."/>
            <person name="Raymond C."/>
            <person name="Shimizu N."/>
            <person name="Kawasaki K."/>
            <person name="Minoshima S."/>
            <person name="Evans G.A."/>
            <person name="Athanasiou M."/>
            <person name="Schultz R."/>
            <person name="Roe B.A."/>
            <person name="Chen F."/>
            <person name="Pan H."/>
            <person name="Ramser J."/>
            <person name="Lehrach H."/>
            <person name="Reinhardt R."/>
            <person name="McCombie W.R."/>
            <person name="de la Bastide M."/>
            <person name="Dedhia N."/>
            <person name="Blocker H."/>
            <person name="Hornischer K."/>
            <person name="Nordsiek G."/>
            <person name="Agarwala R."/>
            <person name="Aravind L."/>
            <person name="Bailey J.A."/>
            <person name="Bateman A."/>
            <person name="Batzoglou S."/>
            <person name="Birney E."/>
            <person name="Bork P."/>
            <person name="Brown D.G."/>
            <person name="Burge C.B."/>
            <person name="Cerutti L."/>
            <person name="Chen H.C."/>
            <person name="Church D."/>
            <person name="Clamp M."/>
            <person name="Copley R.R."/>
            <person name="Doerks T."/>
            <person name="Eddy S.R."/>
            <person name="Eichler E.E."/>
            <person name="Furey T.S."/>
            <person name="Galagan J."/>
            <person name="Gilbert J.G."/>
            <person name="Harmon C."/>
            <person name="Hayashizaki Y."/>
            <person name="Haussler D."/>
            <person name="Hermjakob H."/>
            <person name="Hokamp K."/>
            <person name="Jang W."/>
            <person name="Johnson L.S."/>
            <person name="Jones T.A."/>
            <person name="Kasif S."/>
            <person name="Kaspryzk A."/>
            <person name="Kennedy S."/>
            <person name="Kent W.J."/>
            <person name="Kitts P."/>
            <person name="Koonin E.V."/>
            <person name="Korf I."/>
            <person name="Kulp D."/>
            <person name="Lancet D."/>
            <person name="Lowe T.M."/>
            <person name="McLysaght A."/>
            <person name="Mikkelsen T."/>
            <person name="Moran J.V."/>
            <person name="Mulder N."/>
            <person name="Pollara V.J."/>
            <person name="Ponting C.P."/>
            <person name="Schuler G."/>
            <person name="Schultz J."/>
            <person name="Slater G."/>
            <person name="Smit A.F."/>
            <person name="Stupka E."/>
            <person name="Szustakowski J."/>
            <person name="Thierry-Mieg D."/>
            <person name="Thierry-Mieg J."/>
            <person name="Wagner L."/>
            <person name="Wallis J."/>
            <person name="Wheeler R."/>
            <person name="Williams A."/>
            <person name="Wolf Y.I."/>
            <person name="Wolfe K.H."/>
            <person name="Yang S.P."/>
            <person name="Yeh R.F."/>
            <person name="Collins F."/>
            <person name="Guyer M.S."/>
            <person name="Peterson J."/>
            <person name="Felsenfeld A."/>
            <person name="Wetterstrand K.A."/>
            <person name="Patrinos A."/>
            <person name="Morgan M.J."/>
            <person name="de Jong P."/>
            <person name="Catanese J.J."/>
            <person name="Osoegawa K."/>
            <person name="Shizuya H."/>
            <person name="Choi S."/>
            <person name="Chen Y.J."/>
        </authorList>
    </citation>
    <scope>NUCLEOTIDE SEQUENCE [LARGE SCALE GENOMIC DNA]</scope>
</reference>
<feature type="non-terminal residue" evidence="2">
    <location>
        <position position="74"/>
    </location>
</feature>
<dbReference type="Bgee" id="ENSG00000137474">
    <property type="expression patterns" value="Expressed in right adrenal gland cortex and 127 other cell types or tissues"/>
</dbReference>
<evidence type="ECO:0000259" key="1">
    <source>
        <dbReference type="Pfam" id="PF24123"/>
    </source>
</evidence>
<keyword evidence="3" id="KW-1185">Reference proteome</keyword>
<organism evidence="2 3">
    <name type="scientific">Homo sapiens</name>
    <name type="common">Human</name>
    <dbReference type="NCBI Taxonomy" id="9606"/>
    <lineage>
        <taxon>Eukaryota</taxon>
        <taxon>Metazoa</taxon>
        <taxon>Chordata</taxon>
        <taxon>Craniata</taxon>
        <taxon>Vertebrata</taxon>
        <taxon>Euteleostomi</taxon>
        <taxon>Mammalia</taxon>
        <taxon>Eutheria</taxon>
        <taxon>Euarchontoglires</taxon>
        <taxon>Primates</taxon>
        <taxon>Haplorrhini</taxon>
        <taxon>Catarrhini</taxon>
        <taxon>Hominidae</taxon>
        <taxon>Homo</taxon>
    </lineage>
</organism>
<dbReference type="AlphaFoldDB" id="A0A590UJG0"/>
<gene>
    <name evidence="2" type="primary">MYO7A</name>
</gene>
<dbReference type="HGNC" id="HGNC:7606">
    <property type="gene designation" value="MYO7A"/>
</dbReference>
<proteinExistence type="evidence at protein level"/>
<dbReference type="Ensembl" id="ENST00000660626.1">
    <property type="protein sequence ID" value="ENSP00000499401.1"/>
    <property type="gene ID" value="ENSG00000137474.24"/>
</dbReference>
<name>A0A590UJG0_HUMAN</name>
<reference evidence="2" key="5">
    <citation type="submission" date="2025-09" db="UniProtKB">
        <authorList>
            <consortium name="Ensembl"/>
        </authorList>
    </citation>
    <scope>IDENTIFICATION</scope>
</reference>
<sequence>MEDPADPADPARIPQPGKWALVRSLNQAFKTYAVLPGDHVWMDLRLGQEFDVPIGAVVKLCDSGQVQVVDDEDN</sequence>
<dbReference type="EMBL" id="AP000752">
    <property type="status" value="NOT_ANNOTATED_CDS"/>
    <property type="molecule type" value="Genomic_DNA"/>
</dbReference>
<dbReference type="OpenTargets" id="ENSG00000137474"/>
<reference evidence="2" key="4">
    <citation type="submission" date="2025-08" db="UniProtKB">
        <authorList>
            <consortium name="Ensembl"/>
        </authorList>
    </citation>
    <scope>IDENTIFICATION</scope>
</reference>
<reference evidence="2 3" key="3">
    <citation type="journal article" date="2006" name="Nature">
        <title>Human chromosome 11 DNA sequence and analysis including novel gene identification.</title>
        <authorList>
            <person name="Taylor T.D."/>
            <person name="Noguchi H."/>
            <person name="Totoki Y."/>
            <person name="Toyoda A."/>
            <person name="Kuroki Y."/>
            <person name="Dewar K."/>
            <person name="Lloyd C."/>
            <person name="Itoh T."/>
            <person name="Takeda T."/>
            <person name="Kim D.W."/>
            <person name="She X."/>
            <person name="Barlow K.F."/>
            <person name="Bloom T."/>
            <person name="Bruford E."/>
            <person name="Chang J.L."/>
            <person name="Cuomo C.A."/>
            <person name="Eichler E."/>
            <person name="FitzGerald M.G."/>
            <person name="Jaffe D.B."/>
            <person name="LaButti K."/>
            <person name="Nicol R."/>
            <person name="Park H.S."/>
            <person name="Seaman C."/>
            <person name="Sougnez C."/>
            <person name="Yang X."/>
            <person name="Zimmer A.R."/>
            <person name="Zody M.C."/>
            <person name="Birren B.W."/>
            <person name="Nusbaum C."/>
            <person name="Fujiyama A."/>
            <person name="Hattori M."/>
            <person name="Rogers J."/>
            <person name="Lander E.S."/>
            <person name="Sakaki Y."/>
        </authorList>
    </citation>
    <scope>NUCLEOTIDE SEQUENCE [LARGE SCALE GENOMIC DNA]</scope>
</reference>
<dbReference type="VEuPathDB" id="HostDB:ENSG00000137474"/>
<dbReference type="GeneTree" id="ENSGT00940000155350"/>
<dbReference type="EMBL" id="AP001855">
    <property type="status" value="NOT_ANNOTATED_CDS"/>
    <property type="molecule type" value="Genomic_DNA"/>
</dbReference>
<dbReference type="Proteomes" id="UP000005640">
    <property type="component" value="Chromosome 11"/>
</dbReference>
<dbReference type="MassIVE" id="A0A590UJG0"/>
<evidence type="ECO:0000313" key="3">
    <source>
        <dbReference type="Proteomes" id="UP000005640"/>
    </source>
</evidence>
<dbReference type="Ensembl" id="ENST00000660626.1">
    <property type="protein sequence ID" value="ENSP00000499401.1"/>
    <property type="gene ID" value="ENSG00000137474.23"/>
</dbReference>
<keyword evidence="4 5" id="KW-1267">Proteomics identification</keyword>
<evidence type="ECO:0000313" key="2">
    <source>
        <dbReference type="Ensembl" id="ENSP00000499401.1"/>
    </source>
</evidence>
<dbReference type="OrthoDB" id="10055605at2759"/>
<dbReference type="Pfam" id="PF24123">
    <property type="entry name" value="Myosin_VII_N"/>
    <property type="match status" value="1"/>
</dbReference>
<evidence type="ECO:0007829" key="5">
    <source>
        <dbReference type="ProteomicsDB" id="A0A590UJG0"/>
    </source>
</evidence>
<dbReference type="EMBL" id="KF511157">
    <property type="status" value="NOT_ANNOTATED_CDS"/>
    <property type="molecule type" value="Genomic_DNA"/>
</dbReference>
<reference evidence="2 3" key="2">
    <citation type="journal article" date="2004" name="Nature">
        <title>Finishing the euchromatic sequence of the human genome.</title>
        <authorList>
            <consortium name="International Human Genome Sequencing Consortium"/>
        </authorList>
    </citation>
    <scope>NUCLEOTIDE SEQUENCE [LARGE SCALE GENOMIC DNA]</scope>
</reference>
<protein>
    <submittedName>
        <fullName evidence="2">Myosin VIIA</fullName>
    </submittedName>
</protein>
<accession>A0A590UJG0</accession>
<evidence type="ECO:0007829" key="4">
    <source>
        <dbReference type="PeptideAtlas" id="A0A590UJG0"/>
    </source>
</evidence>
<dbReference type="Antibodypedia" id="31226">
    <property type="antibodies" value="197 antibodies from 31 providers"/>
</dbReference>
<dbReference type="InterPro" id="IPR057130">
    <property type="entry name" value="Myosin_VII_N"/>
</dbReference>